<keyword evidence="7" id="KW-1185">Reference proteome</keyword>
<dbReference type="InterPro" id="IPR041706">
    <property type="entry name" value="YchF_N"/>
</dbReference>
<dbReference type="Gene3D" id="3.10.20.30">
    <property type="match status" value="2"/>
</dbReference>
<dbReference type="InterPro" id="IPR027417">
    <property type="entry name" value="P-loop_NTPase"/>
</dbReference>
<reference evidence="6 7" key="1">
    <citation type="submission" date="2020-08" db="EMBL/GenBank/DDBJ databases">
        <title>Plant Genome Project.</title>
        <authorList>
            <person name="Zhang R.-G."/>
        </authorList>
    </citation>
    <scope>NUCLEOTIDE SEQUENCE [LARGE SCALE GENOMIC DNA]</scope>
    <source>
        <tissue evidence="6">Rhizome</tissue>
    </source>
</reference>
<dbReference type="InterPro" id="IPR023192">
    <property type="entry name" value="TGS-like_dom_sf"/>
</dbReference>
<dbReference type="InterPro" id="IPR012676">
    <property type="entry name" value="TGS-like"/>
</dbReference>
<evidence type="ECO:0000313" key="6">
    <source>
        <dbReference type="EMBL" id="KAG6476085.1"/>
    </source>
</evidence>
<organism evidence="6 7">
    <name type="scientific">Zingiber officinale</name>
    <name type="common">Ginger</name>
    <name type="synonym">Amomum zingiber</name>
    <dbReference type="NCBI Taxonomy" id="94328"/>
    <lineage>
        <taxon>Eukaryota</taxon>
        <taxon>Viridiplantae</taxon>
        <taxon>Streptophyta</taxon>
        <taxon>Embryophyta</taxon>
        <taxon>Tracheophyta</taxon>
        <taxon>Spermatophyta</taxon>
        <taxon>Magnoliopsida</taxon>
        <taxon>Liliopsida</taxon>
        <taxon>Zingiberales</taxon>
        <taxon>Zingiberaceae</taxon>
        <taxon>Zingiber</taxon>
    </lineage>
</organism>
<evidence type="ECO:0000256" key="4">
    <source>
        <dbReference type="SAM" id="MobiDB-lite"/>
    </source>
</evidence>
<accession>A0A8J5K8V8</accession>
<dbReference type="Gene3D" id="1.10.150.300">
    <property type="entry name" value="TGS-like domain"/>
    <property type="match status" value="1"/>
</dbReference>
<evidence type="ECO:0000256" key="2">
    <source>
        <dbReference type="ARBA" id="ARBA00022840"/>
    </source>
</evidence>
<dbReference type="GO" id="GO:0005525">
    <property type="term" value="F:GTP binding"/>
    <property type="evidence" value="ECO:0007669"/>
    <property type="project" value="InterPro"/>
</dbReference>
<keyword evidence="2" id="KW-0067">ATP-binding</keyword>
<dbReference type="SUPFAM" id="SSF81271">
    <property type="entry name" value="TGS-like"/>
    <property type="match status" value="1"/>
</dbReference>
<feature type="region of interest" description="Disordered" evidence="4">
    <location>
        <begin position="180"/>
        <end position="199"/>
    </location>
</feature>
<dbReference type="InterPro" id="IPR013029">
    <property type="entry name" value="YchF_C"/>
</dbReference>
<dbReference type="GO" id="GO:0005524">
    <property type="term" value="F:ATP binding"/>
    <property type="evidence" value="ECO:0007669"/>
    <property type="project" value="UniProtKB-KW"/>
</dbReference>
<dbReference type="AlphaFoldDB" id="A0A8J5K8V8"/>
<dbReference type="Proteomes" id="UP000734854">
    <property type="component" value="Unassembled WGS sequence"/>
</dbReference>
<dbReference type="InterPro" id="IPR031167">
    <property type="entry name" value="G_OBG"/>
</dbReference>
<dbReference type="Gene3D" id="3.40.50.300">
    <property type="entry name" value="P-loop containing nucleotide triphosphate hydrolases"/>
    <property type="match status" value="1"/>
</dbReference>
<dbReference type="FunFam" id="1.10.150.300:FF:000001">
    <property type="entry name" value="Ribosome-binding ATPase YchF"/>
    <property type="match status" value="1"/>
</dbReference>
<dbReference type="FunFam" id="3.10.20.30:FF:000001">
    <property type="entry name" value="Ribosome-binding ATPase YchF"/>
    <property type="match status" value="1"/>
</dbReference>
<dbReference type="SUPFAM" id="SSF52540">
    <property type="entry name" value="P-loop containing nucleoside triphosphate hydrolases"/>
    <property type="match status" value="1"/>
</dbReference>
<feature type="domain" description="OBG-type G" evidence="5">
    <location>
        <begin position="52"/>
        <end position="134"/>
    </location>
</feature>
<dbReference type="InterPro" id="IPR012675">
    <property type="entry name" value="Beta-grasp_dom_sf"/>
</dbReference>
<dbReference type="EMBL" id="JACMSC010000018">
    <property type="protein sequence ID" value="KAG6476085.1"/>
    <property type="molecule type" value="Genomic_DNA"/>
</dbReference>
<gene>
    <name evidence="6" type="ORF">ZIOFF_065321</name>
</gene>
<protein>
    <recommendedName>
        <fullName evidence="3">Obg-like ATPase homolog</fullName>
    </recommendedName>
</protein>
<evidence type="ECO:0000256" key="3">
    <source>
        <dbReference type="ARBA" id="ARBA00068719"/>
    </source>
</evidence>
<dbReference type="PROSITE" id="PS51710">
    <property type="entry name" value="G_OBG"/>
    <property type="match status" value="1"/>
</dbReference>
<dbReference type="Pfam" id="PF06071">
    <property type="entry name" value="YchF-GTPase_C"/>
    <property type="match status" value="1"/>
</dbReference>
<evidence type="ECO:0000259" key="5">
    <source>
        <dbReference type="PROSITE" id="PS51710"/>
    </source>
</evidence>
<dbReference type="CDD" id="cd01900">
    <property type="entry name" value="YchF"/>
    <property type="match status" value="1"/>
</dbReference>
<name>A0A8J5K8V8_ZINOF</name>
<dbReference type="PANTHER" id="PTHR23305:SF18">
    <property type="entry name" value="OBG-TYPE G DOMAIN-CONTAINING PROTEIN"/>
    <property type="match status" value="1"/>
</dbReference>
<evidence type="ECO:0000313" key="7">
    <source>
        <dbReference type="Proteomes" id="UP000734854"/>
    </source>
</evidence>
<dbReference type="GO" id="GO:0016887">
    <property type="term" value="F:ATP hydrolysis activity"/>
    <property type="evidence" value="ECO:0007669"/>
    <property type="project" value="TreeGrafter"/>
</dbReference>
<comment type="caution">
    <text evidence="6">The sequence shown here is derived from an EMBL/GenBank/DDBJ whole genome shotgun (WGS) entry which is preliminary data.</text>
</comment>
<evidence type="ECO:0000256" key="1">
    <source>
        <dbReference type="ARBA" id="ARBA00022741"/>
    </source>
</evidence>
<proteinExistence type="predicted"/>
<dbReference type="InterPro" id="IPR006073">
    <property type="entry name" value="GTP-bd"/>
</dbReference>
<dbReference type="CDD" id="cd04867">
    <property type="entry name" value="TGS_YchF_OLA1"/>
    <property type="match status" value="1"/>
</dbReference>
<keyword evidence="1" id="KW-0547">Nucleotide-binding</keyword>
<feature type="compositionally biased region" description="Basic and acidic residues" evidence="4">
    <location>
        <begin position="184"/>
        <end position="199"/>
    </location>
</feature>
<dbReference type="PANTHER" id="PTHR23305">
    <property type="entry name" value="OBG GTPASE FAMILY"/>
    <property type="match status" value="1"/>
</dbReference>
<sequence length="496" mass="53912">MVAAARVLESAMLGISRTPFSSSSCFYGYSTLLFRCQWPRFYSSGSRLSMNLRAGIVGLPNVGKSTLFNAVVENGKAQAANFPFCTIEPNVGIVAVPDPRLNVLGKLSKSQRTVPASVEFVDIAGLVKGASQGEVVRCFEDNDIIHVNGKIDPKSDIDVINLELVFSDLDQIEKRLDKLKKGKAKDTQSKSKEEAEKSGLEKIQKALMDGKPARSVSLTELEKDSIRHLCLLTMKPVIYVANVAESDLAAPTNNPHVKEVTKLASELQSGIVTVSAQVEAELTELLQEERVEFLKSLGVDESGLGNLIRATYKLLGLRTYFTSGEKAVAGLVATTWGVGSSVLAVVAGDSDDDILLFDSRDVEADLVLQAECSGEKSKEKVWEILRIGLEASCMVAEMANLKKSEEFWVTDDKLCVLILPQETKAWTILAGMTAPQAAGVIHSDFEKGFIRAETVSYDDFVAAGSLAVAREKGVLRSEGKDYIVQEGDVMLFRFNV</sequence>
<dbReference type="PRINTS" id="PR00326">
    <property type="entry name" value="GTP1OBG"/>
</dbReference>
<dbReference type="Pfam" id="PF01926">
    <property type="entry name" value="MMR_HSR1"/>
    <property type="match status" value="1"/>
</dbReference>
<dbReference type="GO" id="GO:0005737">
    <property type="term" value="C:cytoplasm"/>
    <property type="evidence" value="ECO:0007669"/>
    <property type="project" value="TreeGrafter"/>
</dbReference>